<evidence type="ECO:0000313" key="3">
    <source>
        <dbReference type="EMBL" id="CEM46813.1"/>
    </source>
</evidence>
<proteinExistence type="predicted"/>
<evidence type="ECO:0000256" key="2">
    <source>
        <dbReference type="SAM" id="SignalP"/>
    </source>
</evidence>
<dbReference type="AlphaFoldDB" id="A0A0G4HR78"/>
<name>A0A0G4HR78_9ALVE</name>
<gene>
    <name evidence="3" type="ORF">Cvel_8054</name>
</gene>
<sequence>MSTAKRALWVCSLSAVLCPYKASSGAENVKAPWEEAGADPELHLCGKVLTVKTAQEIPTAVYINQSGSSSFPKDYFFFDIDETVLLPNTTFVYGLPATDRFLASLGTCEKAALPAVLPLMERAYYSSHEMLIDQDLPNVIRGLQERGHSISGLTSRCTEDAACAWHNEVVFESLDRFGVVFSDVHSNNSEWQRGVFFASDEDVRPTDAVQEVSGKAKVIDNETETGQRAVLVDNTLKKLQLALAQARTCTVGIHFTAVFEMQKSQSEMTQWFCEALESLQVECPMCQSSRSELDEPQRANLQRNDL</sequence>
<dbReference type="VEuPathDB" id="CryptoDB:Cvel_8054"/>
<dbReference type="InterPro" id="IPR022565">
    <property type="entry name" value="DUF2608"/>
</dbReference>
<evidence type="ECO:0008006" key="4">
    <source>
        <dbReference type="Google" id="ProtNLM"/>
    </source>
</evidence>
<dbReference type="EMBL" id="CDMZ01003563">
    <property type="protein sequence ID" value="CEM46813.1"/>
    <property type="molecule type" value="Genomic_DNA"/>
</dbReference>
<feature type="chain" id="PRO_5005192112" description="FCP1 homology domain-containing protein" evidence="2">
    <location>
        <begin position="26"/>
        <end position="306"/>
    </location>
</feature>
<evidence type="ECO:0000256" key="1">
    <source>
        <dbReference type="ARBA" id="ARBA00022729"/>
    </source>
</evidence>
<protein>
    <recommendedName>
        <fullName evidence="4">FCP1 homology domain-containing protein</fullName>
    </recommendedName>
</protein>
<accession>A0A0G4HR78</accession>
<reference evidence="3" key="1">
    <citation type="submission" date="2014-11" db="EMBL/GenBank/DDBJ databases">
        <authorList>
            <person name="Otto D Thomas"/>
            <person name="Naeem Raeece"/>
        </authorList>
    </citation>
    <scope>NUCLEOTIDE SEQUENCE</scope>
</reference>
<feature type="signal peptide" evidence="2">
    <location>
        <begin position="1"/>
        <end position="25"/>
    </location>
</feature>
<organism evidence="3">
    <name type="scientific">Chromera velia CCMP2878</name>
    <dbReference type="NCBI Taxonomy" id="1169474"/>
    <lineage>
        <taxon>Eukaryota</taxon>
        <taxon>Sar</taxon>
        <taxon>Alveolata</taxon>
        <taxon>Colpodellida</taxon>
        <taxon>Chromeraceae</taxon>
        <taxon>Chromera</taxon>
    </lineage>
</organism>
<keyword evidence="1 2" id="KW-0732">Signal</keyword>
<dbReference type="Pfam" id="PF11019">
    <property type="entry name" value="DUF2608"/>
    <property type="match status" value="1"/>
</dbReference>